<reference evidence="2 3" key="1">
    <citation type="submission" date="2019-03" db="EMBL/GenBank/DDBJ databases">
        <title>Genome sequence of Sphingomonas sp. 17J27-24.</title>
        <authorList>
            <person name="Kim M."/>
            <person name="Maeng S."/>
            <person name="Sathiyaraj S."/>
        </authorList>
    </citation>
    <scope>NUCLEOTIDE SEQUENCE [LARGE SCALE GENOMIC DNA]</scope>
    <source>
        <strain evidence="2 3">17J27-24</strain>
    </source>
</reference>
<dbReference type="RefSeq" id="WP_135089908.1">
    <property type="nucleotide sequence ID" value="NZ_SPDV01000055.1"/>
</dbReference>
<dbReference type="Pfam" id="PF10722">
    <property type="entry name" value="YbjN"/>
    <property type="match status" value="1"/>
</dbReference>
<accession>A0A4Y8ZL85</accession>
<feature type="signal peptide" evidence="1">
    <location>
        <begin position="1"/>
        <end position="21"/>
    </location>
</feature>
<comment type="caution">
    <text evidence="2">The sequence shown here is derived from an EMBL/GenBank/DDBJ whole genome shotgun (WGS) entry which is preliminary data.</text>
</comment>
<dbReference type="AlphaFoldDB" id="A0A4Y8ZL85"/>
<feature type="chain" id="PRO_5021453470" evidence="1">
    <location>
        <begin position="22"/>
        <end position="157"/>
    </location>
</feature>
<dbReference type="InterPro" id="IPR019660">
    <property type="entry name" value="Put_sensory_transdc_reg_YbjN"/>
</dbReference>
<protein>
    <submittedName>
        <fullName evidence="2">YbjN domain-containing protein</fullName>
    </submittedName>
</protein>
<dbReference type="EMBL" id="SPDV01000055">
    <property type="protein sequence ID" value="TFI56773.1"/>
    <property type="molecule type" value="Genomic_DNA"/>
</dbReference>
<dbReference type="Proteomes" id="UP000298213">
    <property type="component" value="Unassembled WGS sequence"/>
</dbReference>
<keyword evidence="3" id="KW-1185">Reference proteome</keyword>
<sequence>MGARLAGLMLLGLAMAAPAGAQMVKAQDPAGVAAAMKAAGFTAELGEDAQGEPMISSEHKGTAFKVLFYNCTNKRNCATIQFHSGYDVASAVSLETINNWNRTQRFGRAFIDNVGDPILQMDLDLDDGGVSPALFADNLEFWTSVIGQFEKHIGFTK</sequence>
<name>A0A4Y8ZL85_9SPHN</name>
<dbReference type="CDD" id="cd17511">
    <property type="entry name" value="YbjN_AmyR-like"/>
    <property type="match status" value="1"/>
</dbReference>
<gene>
    <name evidence="2" type="ORF">E2493_18615</name>
</gene>
<evidence type="ECO:0000256" key="1">
    <source>
        <dbReference type="SAM" id="SignalP"/>
    </source>
</evidence>
<organism evidence="2 3">
    <name type="scientific">Sphingomonas parva</name>
    <dbReference type="NCBI Taxonomy" id="2555898"/>
    <lineage>
        <taxon>Bacteria</taxon>
        <taxon>Pseudomonadati</taxon>
        <taxon>Pseudomonadota</taxon>
        <taxon>Alphaproteobacteria</taxon>
        <taxon>Sphingomonadales</taxon>
        <taxon>Sphingomonadaceae</taxon>
        <taxon>Sphingomonas</taxon>
    </lineage>
</organism>
<dbReference type="OrthoDB" id="33037at2"/>
<evidence type="ECO:0000313" key="2">
    <source>
        <dbReference type="EMBL" id="TFI56773.1"/>
    </source>
</evidence>
<proteinExistence type="predicted"/>
<evidence type="ECO:0000313" key="3">
    <source>
        <dbReference type="Proteomes" id="UP000298213"/>
    </source>
</evidence>
<keyword evidence="1" id="KW-0732">Signal</keyword>